<dbReference type="GO" id="GO:0016121">
    <property type="term" value="P:carotene catabolic process"/>
    <property type="evidence" value="ECO:0007669"/>
    <property type="project" value="TreeGrafter"/>
</dbReference>
<comment type="similarity">
    <text evidence="1">Belongs to the carotenoid oxygenase family.</text>
</comment>
<evidence type="ECO:0000256" key="5">
    <source>
        <dbReference type="PIRSR" id="PIRSR604294-1"/>
    </source>
</evidence>
<dbReference type="PANTHER" id="PTHR10543">
    <property type="entry name" value="BETA-CAROTENE DIOXYGENASE"/>
    <property type="match status" value="1"/>
</dbReference>
<evidence type="ECO:0000256" key="2">
    <source>
        <dbReference type="ARBA" id="ARBA00022723"/>
    </source>
</evidence>
<proteinExistence type="inferred from homology"/>
<dbReference type="PANTHER" id="PTHR10543:SF24">
    <property type="entry name" value="CAROTENOID ISOMEROOXYGENASE"/>
    <property type="match status" value="1"/>
</dbReference>
<dbReference type="Proteomes" id="UP000887566">
    <property type="component" value="Unplaced"/>
</dbReference>
<dbReference type="InterPro" id="IPR004294">
    <property type="entry name" value="Carotenoid_Oase"/>
</dbReference>
<sequence>TRFHVVRLVDGHQSDVKYIARPFFTFHHVNAFERDDCIVVDFCAYESAKLLTQFKLSELRQGRLPTEKAYLTRVIIPLNIPKGAKAGQNLLEGVSFAGHCKAVVHTDGCSIFLVSEMVVDTPFEMPRINYALVNGLPYRFVYGSALPGNDRVSLVKVDVISKAVQTWWAGSATFYAGEPVFVPRTGNSSEDDGKYLLRNENVFIEVI</sequence>
<dbReference type="GO" id="GO:0046872">
    <property type="term" value="F:metal ion binding"/>
    <property type="evidence" value="ECO:0007669"/>
    <property type="project" value="UniProtKB-KW"/>
</dbReference>
<evidence type="ECO:0000313" key="6">
    <source>
        <dbReference type="Proteomes" id="UP000887566"/>
    </source>
</evidence>
<comment type="cofactor">
    <cofactor evidence="5">
        <name>Fe(2+)</name>
        <dbReference type="ChEBI" id="CHEBI:29033"/>
    </cofactor>
    <text evidence="5">Binds 1 Fe(2+) ion per subunit.</text>
</comment>
<dbReference type="GO" id="GO:0010436">
    <property type="term" value="F:carotenoid dioxygenase activity"/>
    <property type="evidence" value="ECO:0007669"/>
    <property type="project" value="TreeGrafter"/>
</dbReference>
<organism evidence="6 7">
    <name type="scientific">Plectus sambesii</name>
    <dbReference type="NCBI Taxonomy" id="2011161"/>
    <lineage>
        <taxon>Eukaryota</taxon>
        <taxon>Metazoa</taxon>
        <taxon>Ecdysozoa</taxon>
        <taxon>Nematoda</taxon>
        <taxon>Chromadorea</taxon>
        <taxon>Plectida</taxon>
        <taxon>Plectina</taxon>
        <taxon>Plectoidea</taxon>
        <taxon>Plectidae</taxon>
        <taxon>Plectus</taxon>
    </lineage>
</organism>
<evidence type="ECO:0000256" key="3">
    <source>
        <dbReference type="ARBA" id="ARBA00023002"/>
    </source>
</evidence>
<keyword evidence="4 5" id="KW-0408">Iron</keyword>
<protein>
    <submittedName>
        <fullName evidence="7">Uncharacterized protein</fullName>
    </submittedName>
</protein>
<dbReference type="Pfam" id="PF03055">
    <property type="entry name" value="RPE65"/>
    <property type="match status" value="1"/>
</dbReference>
<evidence type="ECO:0000256" key="1">
    <source>
        <dbReference type="ARBA" id="ARBA00006787"/>
    </source>
</evidence>
<accession>A0A914X398</accession>
<dbReference type="WBParaSite" id="PSAMB.scaffold615size45621.g7455.t1">
    <property type="protein sequence ID" value="PSAMB.scaffold615size45621.g7455.t1"/>
    <property type="gene ID" value="PSAMB.scaffold615size45621.g7455"/>
</dbReference>
<name>A0A914X398_9BILA</name>
<feature type="binding site" evidence="5">
    <location>
        <position position="27"/>
    </location>
    <ligand>
        <name>Fe cation</name>
        <dbReference type="ChEBI" id="CHEBI:24875"/>
        <note>catalytic</note>
    </ligand>
</feature>
<keyword evidence="3" id="KW-0560">Oxidoreductase</keyword>
<keyword evidence="6" id="KW-1185">Reference proteome</keyword>
<reference evidence="7" key="1">
    <citation type="submission" date="2022-11" db="UniProtKB">
        <authorList>
            <consortium name="WormBaseParasite"/>
        </authorList>
    </citation>
    <scope>IDENTIFICATION</scope>
</reference>
<evidence type="ECO:0000313" key="7">
    <source>
        <dbReference type="WBParaSite" id="PSAMB.scaffold615size45621.g7455.t1"/>
    </source>
</evidence>
<evidence type="ECO:0000256" key="4">
    <source>
        <dbReference type="ARBA" id="ARBA00023004"/>
    </source>
</evidence>
<keyword evidence="2 5" id="KW-0479">Metal-binding</keyword>
<dbReference type="AlphaFoldDB" id="A0A914X398"/>